<feature type="compositionally biased region" description="Low complexity" evidence="1">
    <location>
        <begin position="533"/>
        <end position="542"/>
    </location>
</feature>
<proteinExistence type="predicted"/>
<evidence type="ECO:0000313" key="3">
    <source>
        <dbReference type="Proteomes" id="UP000664859"/>
    </source>
</evidence>
<keyword evidence="3" id="KW-1185">Reference proteome</keyword>
<feature type="region of interest" description="Disordered" evidence="1">
    <location>
        <begin position="1"/>
        <end position="103"/>
    </location>
</feature>
<evidence type="ECO:0000256" key="1">
    <source>
        <dbReference type="SAM" id="MobiDB-lite"/>
    </source>
</evidence>
<feature type="compositionally biased region" description="Gly residues" evidence="1">
    <location>
        <begin position="496"/>
        <end position="522"/>
    </location>
</feature>
<name>A0A835YIW1_9STRA</name>
<reference evidence="2" key="1">
    <citation type="submission" date="2021-02" db="EMBL/GenBank/DDBJ databases">
        <title>First Annotated Genome of the Yellow-green Alga Tribonema minus.</title>
        <authorList>
            <person name="Mahan K.M."/>
        </authorList>
    </citation>
    <scope>NUCLEOTIDE SEQUENCE</scope>
    <source>
        <strain evidence="2">UTEX B ZZ1240</strain>
    </source>
</reference>
<dbReference type="EMBL" id="JAFCMP010000552">
    <property type="protein sequence ID" value="KAG5175273.1"/>
    <property type="molecule type" value="Genomic_DNA"/>
</dbReference>
<feature type="compositionally biased region" description="Polar residues" evidence="1">
    <location>
        <begin position="20"/>
        <end position="39"/>
    </location>
</feature>
<sequence length="567" mass="58963">MADLGSGEPDPRGLAFADPEQTNGTASPQQPQVDASQTPIEHPVDLSDQEPFQTSIDSNGGTISDSGVGSAVDKEPDQTADATAAQDPAAQQAQPPPPSFTSIVLSRHNADITFGEALWEKLDGIRDKGAHGVKRPRTLSSLHSTAGAVRPLIHIACSSSADQHLPRRFHTAGAVCLLYSAHANRAQAHRLAAHTLLALLQPSPPGERARHGPTPHSHLRCTRAAQVCRAVAAFLHERADVEEAFGKALLKAVKNASAALGGWAPRLCGGDGWGGVLAALRSIGKQHVGLGICVRQNLSRVLEVFTATQAQEVQRLGDQASCVVKEMEVSAAALSAATWGGRGGGAAVSVGQSGGSLRHWRLLRCGAYCVFTHASSLCDNRSFVLAHCVTKRAHSIAAAARAALRNPQRRAATDARLGTAHWQECTPLHCDNRALWASARCAIILSPLLHVPAPAHVVHSNAQYNMPPPPRSAGAAGALLQDQERIREGVHRRHACGGGAQQGAGGGGGGGRGCESGGGGGAHAAQRRRQGRVADAQQDAVQGGRGGDEDGHGQGAGVTLRYCAYAC</sequence>
<dbReference type="InterPro" id="IPR027267">
    <property type="entry name" value="AH/BAR_dom_sf"/>
</dbReference>
<feature type="compositionally biased region" description="Low complexity" evidence="1">
    <location>
        <begin position="79"/>
        <end position="93"/>
    </location>
</feature>
<accession>A0A835YIW1</accession>
<gene>
    <name evidence="2" type="ORF">JKP88DRAFT_339217</name>
</gene>
<dbReference type="Proteomes" id="UP000664859">
    <property type="component" value="Unassembled WGS sequence"/>
</dbReference>
<dbReference type="Gene3D" id="1.20.1270.60">
    <property type="entry name" value="Arfaptin homology (AH) domain/BAR domain"/>
    <property type="match status" value="1"/>
</dbReference>
<feature type="region of interest" description="Disordered" evidence="1">
    <location>
        <begin position="489"/>
        <end position="554"/>
    </location>
</feature>
<dbReference type="AlphaFoldDB" id="A0A835YIW1"/>
<evidence type="ECO:0000313" key="2">
    <source>
        <dbReference type="EMBL" id="KAG5175273.1"/>
    </source>
</evidence>
<feature type="compositionally biased region" description="Polar residues" evidence="1">
    <location>
        <begin position="50"/>
        <end position="67"/>
    </location>
</feature>
<organism evidence="2 3">
    <name type="scientific">Tribonema minus</name>
    <dbReference type="NCBI Taxonomy" id="303371"/>
    <lineage>
        <taxon>Eukaryota</taxon>
        <taxon>Sar</taxon>
        <taxon>Stramenopiles</taxon>
        <taxon>Ochrophyta</taxon>
        <taxon>PX clade</taxon>
        <taxon>Xanthophyceae</taxon>
        <taxon>Tribonematales</taxon>
        <taxon>Tribonemataceae</taxon>
        <taxon>Tribonema</taxon>
    </lineage>
</organism>
<protein>
    <submittedName>
        <fullName evidence="2">Uncharacterized protein</fullName>
    </submittedName>
</protein>
<comment type="caution">
    <text evidence="2">The sequence shown here is derived from an EMBL/GenBank/DDBJ whole genome shotgun (WGS) entry which is preliminary data.</text>
</comment>
<dbReference type="SUPFAM" id="SSF103657">
    <property type="entry name" value="BAR/IMD domain-like"/>
    <property type="match status" value="1"/>
</dbReference>